<dbReference type="EC" id="3.1.1.-" evidence="5"/>
<dbReference type="Pfam" id="PF07519">
    <property type="entry name" value="Tannase"/>
    <property type="match status" value="1"/>
</dbReference>
<dbReference type="EMBL" id="LXJU01000012">
    <property type="protein sequence ID" value="OGE51890.1"/>
    <property type="molecule type" value="Genomic_DNA"/>
</dbReference>
<keyword evidence="4" id="KW-1015">Disulfide bond</keyword>
<evidence type="ECO:0000313" key="7">
    <source>
        <dbReference type="Proteomes" id="UP000177622"/>
    </source>
</evidence>
<dbReference type="InterPro" id="IPR011118">
    <property type="entry name" value="Tannase/feruloyl_esterase"/>
</dbReference>
<reference evidence="6 7" key="1">
    <citation type="journal article" date="2016" name="Sci. Rep.">
        <title>Penicillium arizonense, a new, genome sequenced fungal species, reveals a high chemical diversity in secreted metabolites.</title>
        <authorList>
            <person name="Grijseels S."/>
            <person name="Nielsen J.C."/>
            <person name="Randelovic M."/>
            <person name="Nielsen J."/>
            <person name="Nielsen K.F."/>
            <person name="Workman M."/>
            <person name="Frisvad J.C."/>
        </authorList>
    </citation>
    <scope>NUCLEOTIDE SEQUENCE [LARGE SCALE GENOMIC DNA]</scope>
    <source>
        <strain evidence="6 7">CBS 141311</strain>
    </source>
</reference>
<dbReference type="PANTHER" id="PTHR33938">
    <property type="entry name" value="FERULOYL ESTERASE B-RELATED"/>
    <property type="match status" value="1"/>
</dbReference>
<dbReference type="AlphaFoldDB" id="A0A1F5LFV9"/>
<keyword evidence="2" id="KW-0732">Signal</keyword>
<evidence type="ECO:0000313" key="6">
    <source>
        <dbReference type="EMBL" id="OGE51890.1"/>
    </source>
</evidence>
<organism evidence="6 7">
    <name type="scientific">Penicillium arizonense</name>
    <dbReference type="NCBI Taxonomy" id="1835702"/>
    <lineage>
        <taxon>Eukaryota</taxon>
        <taxon>Fungi</taxon>
        <taxon>Dikarya</taxon>
        <taxon>Ascomycota</taxon>
        <taxon>Pezizomycotina</taxon>
        <taxon>Eurotiomycetes</taxon>
        <taxon>Eurotiomycetidae</taxon>
        <taxon>Eurotiales</taxon>
        <taxon>Aspergillaceae</taxon>
        <taxon>Penicillium</taxon>
    </lineage>
</organism>
<dbReference type="GeneID" id="34577658"/>
<dbReference type="RefSeq" id="XP_022487334.1">
    <property type="nucleotide sequence ID" value="XM_022632924.1"/>
</dbReference>
<comment type="caution">
    <text evidence="6">The sequence shown here is derived from an EMBL/GenBank/DDBJ whole genome shotgun (WGS) entry which is preliminary data.</text>
</comment>
<dbReference type="STRING" id="1835702.A0A1F5LFV9"/>
<keyword evidence="1" id="KW-0719">Serine esterase</keyword>
<dbReference type="PANTHER" id="PTHR33938:SF2">
    <property type="entry name" value="CARBOXYLIC ESTER HYDROLASE"/>
    <property type="match status" value="1"/>
</dbReference>
<name>A0A1F5LFV9_PENAI</name>
<keyword evidence="7" id="KW-1185">Reference proteome</keyword>
<comment type="similarity">
    <text evidence="5">Belongs to the tannase family.</text>
</comment>
<dbReference type="GO" id="GO:0052689">
    <property type="term" value="F:carboxylic ester hydrolase activity"/>
    <property type="evidence" value="ECO:0007669"/>
    <property type="project" value="UniProtKB-KW"/>
</dbReference>
<evidence type="ECO:0000256" key="2">
    <source>
        <dbReference type="ARBA" id="ARBA00022729"/>
    </source>
</evidence>
<dbReference type="OrthoDB" id="3039123at2759"/>
<evidence type="ECO:0000256" key="3">
    <source>
        <dbReference type="ARBA" id="ARBA00022801"/>
    </source>
</evidence>
<accession>A0A1F5LFV9</accession>
<evidence type="ECO:0000256" key="1">
    <source>
        <dbReference type="ARBA" id="ARBA00022487"/>
    </source>
</evidence>
<evidence type="ECO:0000256" key="5">
    <source>
        <dbReference type="RuleBase" id="RU361238"/>
    </source>
</evidence>
<evidence type="ECO:0000256" key="4">
    <source>
        <dbReference type="ARBA" id="ARBA00023157"/>
    </source>
</evidence>
<dbReference type="Proteomes" id="UP000177622">
    <property type="component" value="Unassembled WGS sequence"/>
</dbReference>
<proteinExistence type="inferred from homology"/>
<keyword evidence="3 5" id="KW-0378">Hydrolase</keyword>
<sequence>MRRRWKEACHWAKNPEAVKDWARRAMHLSVVAAKDVVEAYYGQEIQYSYYDGCFTGGRQGLKEVQTFPDDFDGAVIGAPACWTVHRLLIHNQPGFHNPHDALLALVNWVENGTVPD</sequence>
<protein>
    <recommendedName>
        <fullName evidence="5">Carboxylic ester hydrolase</fullName>
        <ecNumber evidence="5">3.1.1.-</ecNumber>
    </recommendedName>
</protein>
<gene>
    <name evidence="6" type="ORF">PENARI_c012G06157</name>
</gene>